<reference evidence="3" key="1">
    <citation type="journal article" date="2021" name="Sci. Rep.">
        <title>Diploid genomic architecture of Nitzschia inconspicua, an elite biomass production diatom.</title>
        <authorList>
            <person name="Oliver A."/>
            <person name="Podell S."/>
            <person name="Pinowska A."/>
            <person name="Traller J.C."/>
            <person name="Smith S.R."/>
            <person name="McClure R."/>
            <person name="Beliaev A."/>
            <person name="Bohutskyi P."/>
            <person name="Hill E.A."/>
            <person name="Rabines A."/>
            <person name="Zheng H."/>
            <person name="Allen L.Z."/>
            <person name="Kuo A."/>
            <person name="Grigoriev I.V."/>
            <person name="Allen A.E."/>
            <person name="Hazlebeck D."/>
            <person name="Allen E.E."/>
        </authorList>
    </citation>
    <scope>NUCLEOTIDE SEQUENCE</scope>
    <source>
        <strain evidence="3">Hildebrandi</strain>
    </source>
</reference>
<dbReference type="OrthoDB" id="117511at2759"/>
<feature type="region of interest" description="Disordered" evidence="1">
    <location>
        <begin position="71"/>
        <end position="103"/>
    </location>
</feature>
<dbReference type="EMBL" id="JAGRRH010000026">
    <property type="protein sequence ID" value="KAG7341177.1"/>
    <property type="molecule type" value="Genomic_DNA"/>
</dbReference>
<keyword evidence="3" id="KW-0540">Nuclease</keyword>
<protein>
    <submittedName>
        <fullName evidence="3">DDE superfamily endonuclease</fullName>
    </submittedName>
</protein>
<dbReference type="GO" id="GO:0003677">
    <property type="term" value="F:DNA binding"/>
    <property type="evidence" value="ECO:0007669"/>
    <property type="project" value="InterPro"/>
</dbReference>
<dbReference type="InterPro" id="IPR002514">
    <property type="entry name" value="Transposase_8"/>
</dbReference>
<dbReference type="Proteomes" id="UP000693970">
    <property type="component" value="Unassembled WGS sequence"/>
</dbReference>
<evidence type="ECO:0000259" key="2">
    <source>
        <dbReference type="Pfam" id="PF03184"/>
    </source>
</evidence>
<keyword evidence="3" id="KW-0255">Endonuclease</keyword>
<reference evidence="3" key="2">
    <citation type="submission" date="2021-04" db="EMBL/GenBank/DDBJ databases">
        <authorList>
            <person name="Podell S."/>
        </authorList>
    </citation>
    <scope>NUCLEOTIDE SEQUENCE</scope>
    <source>
        <strain evidence="3">Hildebrandi</strain>
    </source>
</reference>
<evidence type="ECO:0000256" key="1">
    <source>
        <dbReference type="SAM" id="MobiDB-lite"/>
    </source>
</evidence>
<organism evidence="3 4">
    <name type="scientific">Nitzschia inconspicua</name>
    <dbReference type="NCBI Taxonomy" id="303405"/>
    <lineage>
        <taxon>Eukaryota</taxon>
        <taxon>Sar</taxon>
        <taxon>Stramenopiles</taxon>
        <taxon>Ochrophyta</taxon>
        <taxon>Bacillariophyta</taxon>
        <taxon>Bacillariophyceae</taxon>
        <taxon>Bacillariophycidae</taxon>
        <taxon>Bacillariales</taxon>
        <taxon>Bacillariaceae</taxon>
        <taxon>Nitzschia</taxon>
    </lineage>
</organism>
<sequence>MVKENHRTTTPRSVWVSIVSESLQQQHITFPFLRSSTSRNGSSSKNGHKLTILRDLEERLLNRESLKSVARSHGVDPAQLRRWRRDREKLEMSSKGNKTLGKGRKSSITHLEELIIGWALELREVGIGISYSRLQVRACQVDENFRSKPKEQQYHTIRRLCMSNELVVRRGTNVAQDPPQQAIDQAREWLEEIRPFISVPDLAQIYIINMDQTPLPFSLASQSTLELRGTRSVTIRQSGNSKTRATASLAVAADGSKLKPMIIFKGEPRGTIATRELPVSQYANQLALCCQPAAWQDNENMLMWIDECLVPHIQQRADGAPVVLFLDHFRCHYSDTVKAKLDTIGVQSKLIPKGCTSVVQPIDVGVNKPFKDRIKSQWWEWMIGFGEDGGNIPTPSREDVQHWVIEAWNSIGAHIIQNAWRKTDLSYFPEE</sequence>
<dbReference type="PANTHER" id="PTHR19303:SF57">
    <property type="entry name" value="HTH CENPB-TYPE DOMAIN-CONTAINING PROTEIN"/>
    <property type="match status" value="1"/>
</dbReference>
<dbReference type="GO" id="GO:0004803">
    <property type="term" value="F:transposase activity"/>
    <property type="evidence" value="ECO:0007669"/>
    <property type="project" value="InterPro"/>
</dbReference>
<proteinExistence type="predicted"/>
<feature type="domain" description="DDE-1" evidence="2">
    <location>
        <begin position="244"/>
        <end position="420"/>
    </location>
</feature>
<dbReference type="Pfam" id="PF01527">
    <property type="entry name" value="HTH_Tnp_1"/>
    <property type="match status" value="1"/>
</dbReference>
<dbReference type="GO" id="GO:0006313">
    <property type="term" value="P:DNA transposition"/>
    <property type="evidence" value="ECO:0007669"/>
    <property type="project" value="InterPro"/>
</dbReference>
<dbReference type="GO" id="GO:0004519">
    <property type="term" value="F:endonuclease activity"/>
    <property type="evidence" value="ECO:0007669"/>
    <property type="project" value="UniProtKB-KW"/>
</dbReference>
<dbReference type="InterPro" id="IPR050863">
    <property type="entry name" value="CenT-Element_Derived"/>
</dbReference>
<gene>
    <name evidence="3" type="ORF">IV203_023128</name>
</gene>
<comment type="caution">
    <text evidence="3">The sequence shown here is derived from an EMBL/GenBank/DDBJ whole genome shotgun (WGS) entry which is preliminary data.</text>
</comment>
<name>A0A9K3KCF8_9STRA</name>
<dbReference type="InterPro" id="IPR004875">
    <property type="entry name" value="DDE_SF_endonuclease_dom"/>
</dbReference>
<accession>A0A9K3KCF8</accession>
<evidence type="ECO:0000313" key="4">
    <source>
        <dbReference type="Proteomes" id="UP000693970"/>
    </source>
</evidence>
<keyword evidence="3" id="KW-0378">Hydrolase</keyword>
<dbReference type="Pfam" id="PF03184">
    <property type="entry name" value="DDE_1"/>
    <property type="match status" value="1"/>
</dbReference>
<evidence type="ECO:0000313" key="3">
    <source>
        <dbReference type="EMBL" id="KAG7341177.1"/>
    </source>
</evidence>
<dbReference type="GO" id="GO:0005634">
    <property type="term" value="C:nucleus"/>
    <property type="evidence" value="ECO:0007669"/>
    <property type="project" value="TreeGrafter"/>
</dbReference>
<keyword evidence="4" id="KW-1185">Reference proteome</keyword>
<dbReference type="AlphaFoldDB" id="A0A9K3KCF8"/>
<dbReference type="PANTHER" id="PTHR19303">
    <property type="entry name" value="TRANSPOSON"/>
    <property type="match status" value="1"/>
</dbReference>